<dbReference type="EMBL" id="BAAAEI010000012">
    <property type="protein sequence ID" value="GAA0357506.1"/>
    <property type="molecule type" value="Genomic_DNA"/>
</dbReference>
<protein>
    <submittedName>
        <fullName evidence="1">Uncharacterized protein</fullName>
    </submittedName>
</protein>
<gene>
    <name evidence="1" type="ORF">GCM10009092_22150</name>
</gene>
<organism evidence="1 2">
    <name type="scientific">Bowmanella denitrificans</name>
    <dbReference type="NCBI Taxonomy" id="366582"/>
    <lineage>
        <taxon>Bacteria</taxon>
        <taxon>Pseudomonadati</taxon>
        <taxon>Pseudomonadota</taxon>
        <taxon>Gammaproteobacteria</taxon>
        <taxon>Alteromonadales</taxon>
        <taxon>Alteromonadaceae</taxon>
        <taxon>Bowmanella</taxon>
    </lineage>
</organism>
<dbReference type="Proteomes" id="UP001501757">
    <property type="component" value="Unassembled WGS sequence"/>
</dbReference>
<evidence type="ECO:0000313" key="1">
    <source>
        <dbReference type="EMBL" id="GAA0357506.1"/>
    </source>
</evidence>
<keyword evidence="2" id="KW-1185">Reference proteome</keyword>
<name>A0ABN0X7Z2_9ALTE</name>
<comment type="caution">
    <text evidence="1">The sequence shown here is derived from an EMBL/GenBank/DDBJ whole genome shotgun (WGS) entry which is preliminary data.</text>
</comment>
<reference evidence="1 2" key="1">
    <citation type="journal article" date="2019" name="Int. J. Syst. Evol. Microbiol.">
        <title>The Global Catalogue of Microorganisms (GCM) 10K type strain sequencing project: providing services to taxonomists for standard genome sequencing and annotation.</title>
        <authorList>
            <consortium name="The Broad Institute Genomics Platform"/>
            <consortium name="The Broad Institute Genome Sequencing Center for Infectious Disease"/>
            <person name="Wu L."/>
            <person name="Ma J."/>
        </authorList>
    </citation>
    <scope>NUCLEOTIDE SEQUENCE [LARGE SCALE GENOMIC DNA]</scope>
    <source>
        <strain evidence="1 2">JCM 13378</strain>
    </source>
</reference>
<sequence length="70" mass="8057">MIMLVWKPNAIYKQGDLEGQGIQCQSGDSMRPFVSLENSLLNPKYRLISYEYPPDGYEFLRSPGDYDSFS</sequence>
<accession>A0ABN0X7Z2</accession>
<evidence type="ECO:0000313" key="2">
    <source>
        <dbReference type="Proteomes" id="UP001501757"/>
    </source>
</evidence>
<proteinExistence type="predicted"/>